<dbReference type="InterPro" id="IPR003439">
    <property type="entry name" value="ABC_transporter-like_ATP-bd"/>
</dbReference>
<keyword evidence="7" id="KW-1185">Reference proteome</keyword>
<keyword evidence="4 6" id="KW-0067">ATP-binding</keyword>
<dbReference type="PROSITE" id="PS50893">
    <property type="entry name" value="ABC_TRANSPORTER_2"/>
    <property type="match status" value="1"/>
</dbReference>
<accession>A0ABP9XBI0</accession>
<keyword evidence="2" id="KW-0813">Transport</keyword>
<dbReference type="InterPro" id="IPR017871">
    <property type="entry name" value="ABC_transporter-like_CS"/>
</dbReference>
<dbReference type="CDD" id="cd03255">
    <property type="entry name" value="ABC_MJ0796_LolCDE_FtsE"/>
    <property type="match status" value="1"/>
</dbReference>
<evidence type="ECO:0000313" key="7">
    <source>
        <dbReference type="Proteomes" id="UP001404956"/>
    </source>
</evidence>
<dbReference type="RefSeq" id="WP_345452086.1">
    <property type="nucleotide sequence ID" value="NZ_BAABRV010000002.1"/>
</dbReference>
<evidence type="ECO:0000259" key="5">
    <source>
        <dbReference type="PROSITE" id="PS50893"/>
    </source>
</evidence>
<evidence type="ECO:0000256" key="2">
    <source>
        <dbReference type="ARBA" id="ARBA00022448"/>
    </source>
</evidence>
<gene>
    <name evidence="6" type="primary">lolD_1</name>
    <name evidence="6" type="ORF">Dalu01_01114</name>
</gene>
<keyword evidence="6" id="KW-0449">Lipoprotein</keyword>
<dbReference type="InterPro" id="IPR015854">
    <property type="entry name" value="ABC_transpr_LolD-like"/>
</dbReference>
<protein>
    <submittedName>
        <fullName evidence="6">Lipoprotein-releasing system ATP-binding protein LolD</fullName>
    </submittedName>
</protein>
<dbReference type="InterPro" id="IPR017911">
    <property type="entry name" value="MacB-like_ATP-bd"/>
</dbReference>
<dbReference type="InterPro" id="IPR027417">
    <property type="entry name" value="P-loop_NTPase"/>
</dbReference>
<dbReference type="GO" id="GO:0005524">
    <property type="term" value="F:ATP binding"/>
    <property type="evidence" value="ECO:0007669"/>
    <property type="project" value="UniProtKB-KW"/>
</dbReference>
<dbReference type="Proteomes" id="UP001404956">
    <property type="component" value="Unassembled WGS sequence"/>
</dbReference>
<comment type="caution">
    <text evidence="6">The sequence shown here is derived from an EMBL/GenBank/DDBJ whole genome shotgun (WGS) entry which is preliminary data.</text>
</comment>
<dbReference type="Pfam" id="PF00005">
    <property type="entry name" value="ABC_tran"/>
    <property type="match status" value="1"/>
</dbReference>
<proteinExistence type="inferred from homology"/>
<evidence type="ECO:0000313" key="6">
    <source>
        <dbReference type="EMBL" id="GAA5532725.1"/>
    </source>
</evidence>
<evidence type="ECO:0000256" key="4">
    <source>
        <dbReference type="ARBA" id="ARBA00022840"/>
    </source>
</evidence>
<reference evidence="6 7" key="1">
    <citation type="submission" date="2024-02" db="EMBL/GenBank/DDBJ databases">
        <title>Deinococcus aluminii NBRC 112889.</title>
        <authorList>
            <person name="Ichikawa N."/>
            <person name="Katano-Makiyama Y."/>
            <person name="Hidaka K."/>
        </authorList>
    </citation>
    <scope>NUCLEOTIDE SEQUENCE [LARGE SCALE GENOMIC DNA]</scope>
    <source>
        <strain evidence="6 7">NBRC 112889</strain>
    </source>
</reference>
<comment type="similarity">
    <text evidence="1">Belongs to the ABC transporter superfamily.</text>
</comment>
<dbReference type="PANTHER" id="PTHR24220:SF689">
    <property type="entry name" value="LIPOPROTEIN-RELEASING SYSTEM ATP-BINDING PROTEIN LOLD"/>
    <property type="match status" value="1"/>
</dbReference>
<dbReference type="PROSITE" id="PS00211">
    <property type="entry name" value="ABC_TRANSPORTER_1"/>
    <property type="match status" value="1"/>
</dbReference>
<organism evidence="6 7">
    <name type="scientific">Deinococcus aluminii</name>
    <dbReference type="NCBI Taxonomy" id="1656885"/>
    <lineage>
        <taxon>Bacteria</taxon>
        <taxon>Thermotogati</taxon>
        <taxon>Deinococcota</taxon>
        <taxon>Deinococci</taxon>
        <taxon>Deinococcales</taxon>
        <taxon>Deinococcaceae</taxon>
        <taxon>Deinococcus</taxon>
    </lineage>
</organism>
<evidence type="ECO:0000256" key="3">
    <source>
        <dbReference type="ARBA" id="ARBA00022741"/>
    </source>
</evidence>
<dbReference type="EMBL" id="BAABRV010000002">
    <property type="protein sequence ID" value="GAA5532725.1"/>
    <property type="molecule type" value="Genomic_DNA"/>
</dbReference>
<dbReference type="SUPFAM" id="SSF52540">
    <property type="entry name" value="P-loop containing nucleoside triphosphate hydrolases"/>
    <property type="match status" value="1"/>
</dbReference>
<feature type="domain" description="ABC transporter" evidence="5">
    <location>
        <begin position="11"/>
        <end position="240"/>
    </location>
</feature>
<sequence length="240" mass="25266">MRRVTTPAPALAAHDLRHAFGSTPVLHGVSLAVRPGEVVAVTGPSGSGKSTLLHLLGGLDTPQAGEVWWAGERVDTLGTQARAVRRAGRIGLVFQHHYLLEDLSVLQNVLVPALLTGQDGANRARELLARVGLAGREAELPRVLSGGERQRVAVARALAVRPAAVLADEPTGSLDRANAEVVAGLLLDLAREEDAGVLLVTHDERLAARADRALHLLDGQILEGGGFEPSVVSRQPLAQE</sequence>
<dbReference type="PANTHER" id="PTHR24220">
    <property type="entry name" value="IMPORT ATP-BINDING PROTEIN"/>
    <property type="match status" value="1"/>
</dbReference>
<name>A0ABP9XBI0_9DEIO</name>
<dbReference type="InterPro" id="IPR003593">
    <property type="entry name" value="AAA+_ATPase"/>
</dbReference>
<evidence type="ECO:0000256" key="1">
    <source>
        <dbReference type="ARBA" id="ARBA00005417"/>
    </source>
</evidence>
<dbReference type="Gene3D" id="3.40.50.300">
    <property type="entry name" value="P-loop containing nucleotide triphosphate hydrolases"/>
    <property type="match status" value="1"/>
</dbReference>
<dbReference type="SMART" id="SM00382">
    <property type="entry name" value="AAA"/>
    <property type="match status" value="1"/>
</dbReference>
<keyword evidence="3" id="KW-0547">Nucleotide-binding</keyword>